<dbReference type="InterPro" id="IPR036457">
    <property type="entry name" value="PPM-type-like_dom_sf"/>
</dbReference>
<dbReference type="AlphaFoldDB" id="A0A9D4Z1U0"/>
<dbReference type="PANTHER" id="PTHR13832">
    <property type="entry name" value="PROTEIN PHOSPHATASE 2C"/>
    <property type="match status" value="1"/>
</dbReference>
<dbReference type="SMART" id="SM00332">
    <property type="entry name" value="PP2Cc"/>
    <property type="match status" value="1"/>
</dbReference>
<dbReference type="Gene3D" id="3.60.40.10">
    <property type="entry name" value="PPM-type phosphatase domain"/>
    <property type="match status" value="1"/>
</dbReference>
<dbReference type="SUPFAM" id="SSF81606">
    <property type="entry name" value="PP2C-like"/>
    <property type="match status" value="1"/>
</dbReference>
<dbReference type="InterPro" id="IPR015655">
    <property type="entry name" value="PP2C"/>
</dbReference>
<proteinExistence type="predicted"/>
<gene>
    <name evidence="3" type="ORF">D9Q98_000700</name>
</gene>
<sequence>MQCAWSKGVLDGKRGEDRVIAVHREWPSRSAHHQEQQQQQHFPASVSPAADGLSSLSACCRLSVKPRRPKYSLLAVFDGHDGPQAAQLAAANIVAVVEALLPAWEAPPSAAEPCVPSPQMAKQLRQALVLAFLDLHCQFAATGHRGGCTATVVLQVGRLVTAANVGSSRCVLDMGADSSPLPLSKEHVISSNQLEQQRLLAAGCRVAAMDPITQRPARPRAGNDGVLRIWPGGLTLSRSLGDYRISDGILPLPHIKQVLLPPHGGRLTLATDSVWSIGGDGLMPLIRKAPLRLACHKVIKSINTSSSTPVDASVIVADVLPSAPRPITFKTIVSRLEEPRTAAVEVPAQVHDRSRPGAGKVSLKSLFGRSSKPVDAAELDALHGSRLLPPRAELLADFDSAAVLGLVTYGRSNGSPSAAVRGEDLSGEVAAALQHPPPLDAQTQLVMWSLLEEAPKLWFQALRQQRGRATPLQPAVEQQQSLVTDGVQAAANLLTVRGSWLEAAAAAAIADYEAAEPPSSSPTWSAAPSSSVPSSPQQPQPPSPCIGLKSSLRSAAASPRGTGTPSAASPGCLRKQQSLPAGVDGAEDGSSGGGITRRVSFGPPPQDFALPSGSHSWVVSPRHLHPALPDKRAQQQQQQQRGTPLLSPAGSGSWRAATRAVTPGLDIAPAASPGGSLASSSCHSSSSSSSSSSSLTLDRYSAYPLVTQLPRRVSLEEGGMRRAAAGQLAASPGTKWSRAYSSVAGVYTKAGRGRSSRDISAAAARVDSWNGAYGRMAGTYLRQPSAAP</sequence>
<dbReference type="EMBL" id="SIDB01000001">
    <property type="protein sequence ID" value="KAI3438264.1"/>
    <property type="molecule type" value="Genomic_DNA"/>
</dbReference>
<evidence type="ECO:0000256" key="1">
    <source>
        <dbReference type="SAM" id="MobiDB-lite"/>
    </source>
</evidence>
<name>A0A9D4Z1U0_CHLVU</name>
<evidence type="ECO:0000313" key="4">
    <source>
        <dbReference type="Proteomes" id="UP001055712"/>
    </source>
</evidence>
<feature type="compositionally biased region" description="Low complexity" evidence="1">
    <location>
        <begin position="668"/>
        <end position="695"/>
    </location>
</feature>
<keyword evidence="4" id="KW-1185">Reference proteome</keyword>
<dbReference type="InterPro" id="IPR001932">
    <property type="entry name" value="PPM-type_phosphatase-like_dom"/>
</dbReference>
<reference evidence="3" key="2">
    <citation type="submission" date="2020-11" db="EMBL/GenBank/DDBJ databases">
        <authorList>
            <person name="Cecchin M."/>
            <person name="Marcolungo L."/>
            <person name="Rossato M."/>
            <person name="Girolomoni L."/>
            <person name="Cosentino E."/>
            <person name="Cuine S."/>
            <person name="Li-Beisson Y."/>
            <person name="Delledonne M."/>
            <person name="Ballottari M."/>
        </authorList>
    </citation>
    <scope>NUCLEOTIDE SEQUENCE</scope>
    <source>
        <strain evidence="3">211/11P</strain>
        <tissue evidence="3">Whole cell</tissue>
    </source>
</reference>
<dbReference type="PROSITE" id="PS51746">
    <property type="entry name" value="PPM_2"/>
    <property type="match status" value="1"/>
</dbReference>
<organism evidence="3 4">
    <name type="scientific">Chlorella vulgaris</name>
    <name type="common">Green alga</name>
    <dbReference type="NCBI Taxonomy" id="3077"/>
    <lineage>
        <taxon>Eukaryota</taxon>
        <taxon>Viridiplantae</taxon>
        <taxon>Chlorophyta</taxon>
        <taxon>core chlorophytes</taxon>
        <taxon>Trebouxiophyceae</taxon>
        <taxon>Chlorellales</taxon>
        <taxon>Chlorellaceae</taxon>
        <taxon>Chlorella clade</taxon>
        <taxon>Chlorella</taxon>
    </lineage>
</organism>
<dbReference type="PANTHER" id="PTHR13832:SF840">
    <property type="entry name" value="PROTEIN PHOSPHATASE 2C 60-RELATED"/>
    <property type="match status" value="1"/>
</dbReference>
<accession>A0A9D4Z1U0</accession>
<dbReference type="CDD" id="cd00143">
    <property type="entry name" value="PP2Cc"/>
    <property type="match status" value="1"/>
</dbReference>
<evidence type="ECO:0000313" key="3">
    <source>
        <dbReference type="EMBL" id="KAI3438264.1"/>
    </source>
</evidence>
<feature type="region of interest" description="Disordered" evidence="1">
    <location>
        <begin position="28"/>
        <end position="48"/>
    </location>
</feature>
<feature type="compositionally biased region" description="Low complexity" evidence="1">
    <location>
        <begin position="515"/>
        <end position="535"/>
    </location>
</feature>
<evidence type="ECO:0000259" key="2">
    <source>
        <dbReference type="PROSITE" id="PS51746"/>
    </source>
</evidence>
<protein>
    <recommendedName>
        <fullName evidence="2">PPM-type phosphatase domain-containing protein</fullName>
    </recommendedName>
</protein>
<dbReference type="GO" id="GO:0004722">
    <property type="term" value="F:protein serine/threonine phosphatase activity"/>
    <property type="evidence" value="ECO:0007669"/>
    <property type="project" value="InterPro"/>
</dbReference>
<dbReference type="Proteomes" id="UP001055712">
    <property type="component" value="Unassembled WGS sequence"/>
</dbReference>
<comment type="caution">
    <text evidence="3">The sequence shown here is derived from an EMBL/GenBank/DDBJ whole genome shotgun (WGS) entry which is preliminary data.</text>
</comment>
<feature type="region of interest" description="Disordered" evidence="1">
    <location>
        <begin position="515"/>
        <end position="696"/>
    </location>
</feature>
<reference evidence="3" key="1">
    <citation type="journal article" date="2019" name="Plant J.">
        <title>Chlorella vulgaris genome assembly and annotation reveals the molecular basis for metabolic acclimation to high light conditions.</title>
        <authorList>
            <person name="Cecchin M."/>
            <person name="Marcolungo L."/>
            <person name="Rossato M."/>
            <person name="Girolomoni L."/>
            <person name="Cosentino E."/>
            <person name="Cuine S."/>
            <person name="Li-Beisson Y."/>
            <person name="Delledonne M."/>
            <person name="Ballottari M."/>
        </authorList>
    </citation>
    <scope>NUCLEOTIDE SEQUENCE</scope>
    <source>
        <strain evidence="3">211/11P</strain>
    </source>
</reference>
<dbReference type="Pfam" id="PF00481">
    <property type="entry name" value="PP2C"/>
    <property type="match status" value="1"/>
</dbReference>
<feature type="domain" description="PPM-type phosphatase" evidence="2">
    <location>
        <begin position="50"/>
        <end position="319"/>
    </location>
</feature>
<dbReference type="OrthoDB" id="10264738at2759"/>